<evidence type="ECO:0000313" key="3">
    <source>
        <dbReference type="Proteomes" id="UP000800040"/>
    </source>
</evidence>
<dbReference type="OrthoDB" id="3765137at2759"/>
<feature type="transmembrane region" description="Helical" evidence="1">
    <location>
        <begin position="46"/>
        <end position="67"/>
    </location>
</feature>
<accession>A0A6A5KDG4</accession>
<proteinExistence type="predicted"/>
<keyword evidence="3" id="KW-1185">Reference proteome</keyword>
<feature type="transmembrane region" description="Helical" evidence="1">
    <location>
        <begin position="139"/>
        <end position="160"/>
    </location>
</feature>
<gene>
    <name evidence="2" type="ORF">BDW02DRAFT_591119</name>
</gene>
<keyword evidence="1" id="KW-1133">Transmembrane helix</keyword>
<organism evidence="2 3">
    <name type="scientific">Decorospora gaudefroyi</name>
    <dbReference type="NCBI Taxonomy" id="184978"/>
    <lineage>
        <taxon>Eukaryota</taxon>
        <taxon>Fungi</taxon>
        <taxon>Dikarya</taxon>
        <taxon>Ascomycota</taxon>
        <taxon>Pezizomycotina</taxon>
        <taxon>Dothideomycetes</taxon>
        <taxon>Pleosporomycetidae</taxon>
        <taxon>Pleosporales</taxon>
        <taxon>Pleosporineae</taxon>
        <taxon>Pleosporaceae</taxon>
        <taxon>Decorospora</taxon>
    </lineage>
</organism>
<evidence type="ECO:0000313" key="2">
    <source>
        <dbReference type="EMBL" id="KAF1831443.1"/>
    </source>
</evidence>
<keyword evidence="1" id="KW-0472">Membrane</keyword>
<dbReference type="AlphaFoldDB" id="A0A6A5KDG4"/>
<dbReference type="Proteomes" id="UP000800040">
    <property type="component" value="Unassembled WGS sequence"/>
</dbReference>
<sequence>MALTTEQSQTRFLAIVLPTLTLCTHTLLALSFLLPGADLDRAFLSVIYNVMAGSASILGLVGAIKLIPKLVSAFTTLHTVTLSFVTVALLTLVLPVDLRLVNPMIPSYRVDGSSICRDIDAGFGWDEEWLQACSKSLGAIKFAIASLGLVLLVAQWWALVNVRRWGKELRSLRRGQRDVENTGIPKRKDDAVMDDKTG</sequence>
<protein>
    <recommendedName>
        <fullName evidence="4">MARVEL domain-containing protein</fullName>
    </recommendedName>
</protein>
<evidence type="ECO:0000256" key="1">
    <source>
        <dbReference type="SAM" id="Phobius"/>
    </source>
</evidence>
<reference evidence="2" key="1">
    <citation type="submission" date="2020-01" db="EMBL/GenBank/DDBJ databases">
        <authorList>
            <consortium name="DOE Joint Genome Institute"/>
            <person name="Haridas S."/>
            <person name="Albert R."/>
            <person name="Binder M."/>
            <person name="Bloem J."/>
            <person name="Labutti K."/>
            <person name="Salamov A."/>
            <person name="Andreopoulos B."/>
            <person name="Baker S.E."/>
            <person name="Barry K."/>
            <person name="Bills G."/>
            <person name="Bluhm B.H."/>
            <person name="Cannon C."/>
            <person name="Castanera R."/>
            <person name="Culley D.E."/>
            <person name="Daum C."/>
            <person name="Ezra D."/>
            <person name="Gonzalez J.B."/>
            <person name="Henrissat B."/>
            <person name="Kuo A."/>
            <person name="Liang C."/>
            <person name="Lipzen A."/>
            <person name="Lutzoni F."/>
            <person name="Magnuson J."/>
            <person name="Mondo S."/>
            <person name="Nolan M."/>
            <person name="Ohm R."/>
            <person name="Pangilinan J."/>
            <person name="Park H.-J."/>
            <person name="Ramirez L."/>
            <person name="Alfaro M."/>
            <person name="Sun H."/>
            <person name="Tritt A."/>
            <person name="Yoshinaga Y."/>
            <person name="Zwiers L.-H."/>
            <person name="Turgeon B.G."/>
            <person name="Goodwin S.B."/>
            <person name="Spatafora J.W."/>
            <person name="Crous P.W."/>
            <person name="Grigoriev I.V."/>
        </authorList>
    </citation>
    <scope>NUCLEOTIDE SEQUENCE</scope>
    <source>
        <strain evidence="2">P77</strain>
    </source>
</reference>
<name>A0A6A5KDG4_9PLEO</name>
<feature type="transmembrane region" description="Helical" evidence="1">
    <location>
        <begin position="74"/>
        <end position="94"/>
    </location>
</feature>
<evidence type="ECO:0008006" key="4">
    <source>
        <dbReference type="Google" id="ProtNLM"/>
    </source>
</evidence>
<dbReference type="EMBL" id="ML975363">
    <property type="protein sequence ID" value="KAF1831443.1"/>
    <property type="molecule type" value="Genomic_DNA"/>
</dbReference>
<keyword evidence="1" id="KW-0812">Transmembrane</keyword>
<feature type="transmembrane region" description="Helical" evidence="1">
    <location>
        <begin position="12"/>
        <end position="34"/>
    </location>
</feature>